<protein>
    <submittedName>
        <fullName evidence="2">Uncharacterized protein</fullName>
    </submittedName>
</protein>
<evidence type="ECO:0000313" key="2">
    <source>
        <dbReference type="EMBL" id="KAF2396835.1"/>
    </source>
</evidence>
<name>A0A6G1HM49_9PEZI</name>
<reference evidence="2" key="1">
    <citation type="journal article" date="2020" name="Stud. Mycol.">
        <title>101 Dothideomycetes genomes: a test case for predicting lifestyles and emergence of pathogens.</title>
        <authorList>
            <person name="Haridas S."/>
            <person name="Albert R."/>
            <person name="Binder M."/>
            <person name="Bloem J."/>
            <person name="Labutti K."/>
            <person name="Salamov A."/>
            <person name="Andreopoulos B."/>
            <person name="Baker S."/>
            <person name="Barry K."/>
            <person name="Bills G."/>
            <person name="Bluhm B."/>
            <person name="Cannon C."/>
            <person name="Castanera R."/>
            <person name="Culley D."/>
            <person name="Daum C."/>
            <person name="Ezra D."/>
            <person name="Gonzalez J."/>
            <person name="Henrissat B."/>
            <person name="Kuo A."/>
            <person name="Liang C."/>
            <person name="Lipzen A."/>
            <person name="Lutzoni F."/>
            <person name="Magnuson J."/>
            <person name="Mondo S."/>
            <person name="Nolan M."/>
            <person name="Ohm R."/>
            <person name="Pangilinan J."/>
            <person name="Park H.-J."/>
            <person name="Ramirez L."/>
            <person name="Alfaro M."/>
            <person name="Sun H."/>
            <person name="Tritt A."/>
            <person name="Yoshinaga Y."/>
            <person name="Zwiers L.-H."/>
            <person name="Turgeon B."/>
            <person name="Goodwin S."/>
            <person name="Spatafora J."/>
            <person name="Crous P."/>
            <person name="Grigoriev I."/>
        </authorList>
    </citation>
    <scope>NUCLEOTIDE SEQUENCE</scope>
    <source>
        <strain evidence="2">CBS 262.69</strain>
    </source>
</reference>
<dbReference type="Proteomes" id="UP000799640">
    <property type="component" value="Unassembled WGS sequence"/>
</dbReference>
<keyword evidence="3" id="KW-1185">Reference proteome</keyword>
<dbReference type="EMBL" id="ML996705">
    <property type="protein sequence ID" value="KAF2396835.1"/>
    <property type="molecule type" value="Genomic_DNA"/>
</dbReference>
<evidence type="ECO:0000313" key="3">
    <source>
        <dbReference type="Proteomes" id="UP000799640"/>
    </source>
</evidence>
<accession>A0A6G1HM49</accession>
<evidence type="ECO:0000256" key="1">
    <source>
        <dbReference type="SAM" id="MobiDB-lite"/>
    </source>
</evidence>
<sequence>MLHHLTSIDHLAHPSAGSHPRFPIPVLIYDNMEGTSDDERKAIRKTCVMKLEIATGRRIARLSKPISATSSQVPTPESSRVPSREPSQHPSPVPTPAAELEHGQGSAQDIQAQILQQSAFAPVQVDEGRGGYYFRGCWYPALEHGPRYYINRMSAGAGGGSGFGPFPGMEEPSAPCAACEASTEEEDAYHPPVLRGTIAGKPITLDDWEDVLEMSSSKVDEDKLRRLRAWRNPIPKITITRTEDSQDR</sequence>
<gene>
    <name evidence="2" type="ORF">EJ06DRAFT_567434</name>
</gene>
<feature type="region of interest" description="Disordered" evidence="1">
    <location>
        <begin position="62"/>
        <end position="107"/>
    </location>
</feature>
<proteinExistence type="predicted"/>
<dbReference type="AlphaFoldDB" id="A0A6G1HM49"/>
<organism evidence="2 3">
    <name type="scientific">Trichodelitschia bisporula</name>
    <dbReference type="NCBI Taxonomy" id="703511"/>
    <lineage>
        <taxon>Eukaryota</taxon>
        <taxon>Fungi</taxon>
        <taxon>Dikarya</taxon>
        <taxon>Ascomycota</taxon>
        <taxon>Pezizomycotina</taxon>
        <taxon>Dothideomycetes</taxon>
        <taxon>Dothideomycetes incertae sedis</taxon>
        <taxon>Phaeotrichales</taxon>
        <taxon>Phaeotrichaceae</taxon>
        <taxon>Trichodelitschia</taxon>
    </lineage>
</organism>